<dbReference type="RefSeq" id="YP_010754704.1">
    <property type="nucleotide sequence ID" value="NC_073462.1"/>
</dbReference>
<sequence length="353" mass="38214">MAESSYPFAAASAGGGSPMVSQAQWQAMSHMWATDRIDFQLTNYNYASNQLPFYAELVGGNLVVQPGNAWTGGFYYKLDSAWSQGAPTNSGSQPRIDLLVLRANMSSGDVYLAVKQGQAAANPKEPTLTRDLGGNWEMPMWALRCEANNGARTLEDRRRFDGPGTIYTPWNRIYAAQNSPLGNFTVDMDSNDSGGMEEGFYGKDGDMITRTLGKRRAYTPDLLSVSNKPSAANRKGYYRYIAPGTVAFSAEIINTSSNPVKTTSGASSIGLTLPVNCSITISTILNGHLSNPEVREGMPNLVDVTCKTNVGTRNSYLMRPDYNDLSEGLNSLTVIPGKSALVISGVYETNDLD</sequence>
<reference evidence="2" key="1">
    <citation type="submission" date="2018-04" db="EMBL/GenBank/DDBJ databases">
        <authorList>
            <person name="Go L.Y."/>
            <person name="Mitchell J.A."/>
        </authorList>
    </citation>
    <scope>NUCLEOTIDE SEQUENCE [LARGE SCALE GENOMIC DNA]</scope>
</reference>
<keyword evidence="2" id="KW-1185">Reference proteome</keyword>
<gene>
    <name evidence="1" type="primary">82</name>
    <name evidence="1" type="ORF">SEA_IBANTIK_82</name>
</gene>
<evidence type="ECO:0000313" key="1">
    <source>
        <dbReference type="EMBL" id="AWN05304.1"/>
    </source>
</evidence>
<organism evidence="1 2">
    <name type="scientific">Streptomyces phage Ibantik</name>
    <dbReference type="NCBI Taxonomy" id="2182397"/>
    <lineage>
        <taxon>Viruses</taxon>
        <taxon>Duplodnaviria</taxon>
        <taxon>Heunggongvirae</taxon>
        <taxon>Uroviricota</taxon>
        <taxon>Caudoviricetes</taxon>
        <taxon>Ibantikvirus</taxon>
        <taxon>Ibantikvirus ibantik</taxon>
    </lineage>
</organism>
<dbReference type="GeneID" id="80019302"/>
<accession>A0A2U8UNJ6</accession>
<name>A0A2U8UNJ6_9CAUD</name>
<protein>
    <submittedName>
        <fullName evidence="1">Minor tail protein</fullName>
    </submittedName>
</protein>
<dbReference type="Proteomes" id="UP000247188">
    <property type="component" value="Segment"/>
</dbReference>
<evidence type="ECO:0000313" key="2">
    <source>
        <dbReference type="Proteomes" id="UP000247188"/>
    </source>
</evidence>
<dbReference type="EMBL" id="MH155870">
    <property type="protein sequence ID" value="AWN05304.1"/>
    <property type="molecule type" value="Genomic_DNA"/>
</dbReference>
<dbReference type="KEGG" id="vg:80019302"/>
<proteinExistence type="predicted"/>